<organism evidence="1 2">
    <name type="scientific">Nephila pilipes</name>
    <name type="common">Giant wood spider</name>
    <name type="synonym">Nephila maculata</name>
    <dbReference type="NCBI Taxonomy" id="299642"/>
    <lineage>
        <taxon>Eukaryota</taxon>
        <taxon>Metazoa</taxon>
        <taxon>Ecdysozoa</taxon>
        <taxon>Arthropoda</taxon>
        <taxon>Chelicerata</taxon>
        <taxon>Arachnida</taxon>
        <taxon>Araneae</taxon>
        <taxon>Araneomorphae</taxon>
        <taxon>Entelegynae</taxon>
        <taxon>Araneoidea</taxon>
        <taxon>Nephilidae</taxon>
        <taxon>Nephila</taxon>
    </lineage>
</organism>
<dbReference type="Proteomes" id="UP000887013">
    <property type="component" value="Unassembled WGS sequence"/>
</dbReference>
<dbReference type="AlphaFoldDB" id="A0A8X6TZL5"/>
<gene>
    <name evidence="1" type="ORF">NPIL_545641</name>
</gene>
<proteinExistence type="predicted"/>
<comment type="caution">
    <text evidence="1">The sequence shown here is derived from an EMBL/GenBank/DDBJ whole genome shotgun (WGS) entry which is preliminary data.</text>
</comment>
<reference evidence="1" key="1">
    <citation type="submission" date="2020-08" db="EMBL/GenBank/DDBJ databases">
        <title>Multicomponent nature underlies the extraordinary mechanical properties of spider dragline silk.</title>
        <authorList>
            <person name="Kono N."/>
            <person name="Nakamura H."/>
            <person name="Mori M."/>
            <person name="Yoshida Y."/>
            <person name="Ohtoshi R."/>
            <person name="Malay A.D."/>
            <person name="Moran D.A.P."/>
            <person name="Tomita M."/>
            <person name="Numata K."/>
            <person name="Arakawa K."/>
        </authorList>
    </citation>
    <scope>NUCLEOTIDE SEQUENCE</scope>
</reference>
<evidence type="ECO:0000313" key="1">
    <source>
        <dbReference type="EMBL" id="GFT74623.1"/>
    </source>
</evidence>
<dbReference type="EMBL" id="BMAW01070704">
    <property type="protein sequence ID" value="GFT74623.1"/>
    <property type="molecule type" value="Genomic_DNA"/>
</dbReference>
<protein>
    <submittedName>
        <fullName evidence="1">Uncharacterized protein</fullName>
    </submittedName>
</protein>
<evidence type="ECO:0000313" key="2">
    <source>
        <dbReference type="Proteomes" id="UP000887013"/>
    </source>
</evidence>
<accession>A0A8X6TZL5</accession>
<keyword evidence="2" id="KW-1185">Reference proteome</keyword>
<sequence length="165" mass="18679">MLYRNTQSCSNKSEHAPKCSHKELFKLPNRFKSRGFPCKGTKVLRTNIEKQSQSTMVPALNLMFCAIESVEKEFSKQFPYSLFPPPNYRNIPKSSKRCSSFPRISVVYNTGLLFLKGNKKVGYRYLLLQRTEAAPLELVIKNTSDEAAVMLGKICGTRGKTSNCV</sequence>
<name>A0A8X6TZL5_NEPPI</name>